<dbReference type="PANTHER" id="PTHR45982:SF1">
    <property type="entry name" value="REGULATOR OF CHROMOSOME CONDENSATION"/>
    <property type="match status" value="1"/>
</dbReference>
<dbReference type="Pfam" id="PF25390">
    <property type="entry name" value="WD40_RLD"/>
    <property type="match status" value="1"/>
</dbReference>
<evidence type="ECO:0000313" key="5">
    <source>
        <dbReference type="EMBL" id="GGN25351.1"/>
    </source>
</evidence>
<dbReference type="Proteomes" id="UP000597656">
    <property type="component" value="Unassembled WGS sequence"/>
</dbReference>
<dbReference type="PRINTS" id="PR00633">
    <property type="entry name" value="RCCNDNSATION"/>
</dbReference>
<evidence type="ECO:0000256" key="3">
    <source>
        <dbReference type="SAM" id="SignalP"/>
    </source>
</evidence>
<gene>
    <name evidence="5" type="ORF">GCM10011609_79620</name>
</gene>
<dbReference type="InterPro" id="IPR051553">
    <property type="entry name" value="Ran_GTPase-activating"/>
</dbReference>
<evidence type="ECO:0000256" key="2">
    <source>
        <dbReference type="ARBA" id="ARBA00022737"/>
    </source>
</evidence>
<organism evidence="5 6">
    <name type="scientific">Lentzea pudingi</name>
    <dbReference type="NCBI Taxonomy" id="1789439"/>
    <lineage>
        <taxon>Bacteria</taxon>
        <taxon>Bacillati</taxon>
        <taxon>Actinomycetota</taxon>
        <taxon>Actinomycetes</taxon>
        <taxon>Pseudonocardiales</taxon>
        <taxon>Pseudonocardiaceae</taxon>
        <taxon>Lentzea</taxon>
    </lineage>
</organism>
<keyword evidence="3" id="KW-0732">Signal</keyword>
<keyword evidence="1" id="KW-0344">Guanine-nucleotide releasing factor</keyword>
<keyword evidence="6" id="KW-1185">Reference proteome</keyword>
<dbReference type="InterPro" id="IPR000408">
    <property type="entry name" value="Reg_chr_condens"/>
</dbReference>
<dbReference type="EMBL" id="BMNC01000021">
    <property type="protein sequence ID" value="GGN25351.1"/>
    <property type="molecule type" value="Genomic_DNA"/>
</dbReference>
<keyword evidence="2" id="KW-0677">Repeat</keyword>
<dbReference type="PROSITE" id="PS50012">
    <property type="entry name" value="RCC1_3"/>
    <property type="match status" value="5"/>
</dbReference>
<protein>
    <recommendedName>
        <fullName evidence="4">RCC1-like domain-containing protein</fullName>
    </recommendedName>
</protein>
<dbReference type="Gene3D" id="2.130.10.30">
    <property type="entry name" value="Regulator of chromosome condensation 1/beta-lactamase-inhibitor protein II"/>
    <property type="match status" value="2"/>
</dbReference>
<evidence type="ECO:0000259" key="4">
    <source>
        <dbReference type="Pfam" id="PF25390"/>
    </source>
</evidence>
<feature type="domain" description="RCC1-like" evidence="4">
    <location>
        <begin position="391"/>
        <end position="731"/>
    </location>
</feature>
<dbReference type="InterPro" id="IPR009091">
    <property type="entry name" value="RCC1/BLIP-II"/>
</dbReference>
<evidence type="ECO:0000313" key="6">
    <source>
        <dbReference type="Proteomes" id="UP000597656"/>
    </source>
</evidence>
<name>A0ABQ2ITG8_9PSEU</name>
<evidence type="ECO:0000256" key="1">
    <source>
        <dbReference type="ARBA" id="ARBA00022658"/>
    </source>
</evidence>
<accession>A0ABQ2ITG8</accession>
<comment type="caution">
    <text evidence="5">The sequence shown here is derived from an EMBL/GenBank/DDBJ whole genome shotgun (WGS) entry which is preliminary data.</text>
</comment>
<dbReference type="SUPFAM" id="SSF50985">
    <property type="entry name" value="RCC1/BLIP-II"/>
    <property type="match status" value="2"/>
</dbReference>
<sequence>MLPVAVLLLTSLAVPLPATAAAEPVASAYTPVTPVRLLDTRSGLGAAGPVGAGQSVVLDLSARTPVGTTAVVLNVTATEPTSGTHVVVWPSGSPRPTASNVNVVAGETRPNLVTVRLDQSRKVSLFNSAGSVHLLADLAGHYTSGAGALYQPLPPTRALDTRTGAGVQPRNPDGSLPLSMAGLVPADATAVTFNLTATNVTADTYVTAWPHGKARPDASNLNLAPGETRANLVTVTLGTDRTVDLYNNAGGIDLIADLAGFYVPGEGLAYYPLDPKRVADTRSSATIRPDNPLNLSLDTRYSVPANASAVVMNVTATESTANTHVSVSPAWDFRSSTLNVTQGGTAPNLAAVVLGMYGTLNIKPDAGAMHLIVDLAGYFAPAPSTCTTGCVLAWGESNNGSLGSGGGLGENQYFGEPTARPVSGLSGVTALAGRYALLADGTVRAWGPNSWGELGAGWHTYNGFASVPVRVKGLSGVTALAASQWNGYALRSDGTVWGWGYNYDNQLGPRSTTPDGIIDLPVRIAGLDNVVAIAATTGTGYALRTDGTVWSWGSNFAGELGNGTTGGSSPTAVQVAGLTDVTTIVANSNARYALRSDGTVWSWGSNSEGQLGNGAGTGQSGTAAPVKDLTGVVSVAAAYATGFAVRADKTVVAWGSHYHGAAGIGFADRLVTVPTRIRNLSDGRAADVTKLIGTYALRADGSLWGWGINVWSQLGYRGASDVTEPKLIPNLPPVKAFGTTGSAIFAITG</sequence>
<dbReference type="PANTHER" id="PTHR45982">
    <property type="entry name" value="REGULATOR OF CHROMOSOME CONDENSATION"/>
    <property type="match status" value="1"/>
</dbReference>
<reference evidence="6" key="1">
    <citation type="journal article" date="2019" name="Int. J. Syst. Evol. Microbiol.">
        <title>The Global Catalogue of Microorganisms (GCM) 10K type strain sequencing project: providing services to taxonomists for standard genome sequencing and annotation.</title>
        <authorList>
            <consortium name="The Broad Institute Genomics Platform"/>
            <consortium name="The Broad Institute Genome Sequencing Center for Infectious Disease"/>
            <person name="Wu L."/>
            <person name="Ma J."/>
        </authorList>
    </citation>
    <scope>NUCLEOTIDE SEQUENCE [LARGE SCALE GENOMIC DNA]</scope>
    <source>
        <strain evidence="6">CGMCC 4.7319</strain>
    </source>
</reference>
<proteinExistence type="predicted"/>
<dbReference type="InterPro" id="IPR058923">
    <property type="entry name" value="RCC1-like_dom"/>
</dbReference>
<feature type="signal peptide" evidence="3">
    <location>
        <begin position="1"/>
        <end position="20"/>
    </location>
</feature>
<feature type="chain" id="PRO_5046657856" description="RCC1-like domain-containing protein" evidence="3">
    <location>
        <begin position="21"/>
        <end position="749"/>
    </location>
</feature>